<evidence type="ECO:0000259" key="12">
    <source>
        <dbReference type="Pfam" id="PF06315"/>
    </source>
</evidence>
<keyword evidence="5 11" id="KW-0808">Transferase</keyword>
<evidence type="ECO:0000256" key="3">
    <source>
        <dbReference type="ARBA" id="ARBA00022527"/>
    </source>
</evidence>
<organism evidence="14 15">
    <name type="scientific">Alteromonas sediminis</name>
    <dbReference type="NCBI Taxonomy" id="2259342"/>
    <lineage>
        <taxon>Bacteria</taxon>
        <taxon>Pseudomonadati</taxon>
        <taxon>Pseudomonadota</taxon>
        <taxon>Gammaproteobacteria</taxon>
        <taxon>Alteromonadales</taxon>
        <taxon>Alteromonadaceae</taxon>
        <taxon>Alteromonas/Salinimonas group</taxon>
        <taxon>Alteromonas</taxon>
    </lineage>
</organism>
<dbReference type="GO" id="GO:0008772">
    <property type="term" value="F:[isocitrate dehydrogenase (NADP+)] kinase activity"/>
    <property type="evidence" value="ECO:0007669"/>
    <property type="project" value="UniProtKB-UniRule"/>
</dbReference>
<evidence type="ECO:0000256" key="1">
    <source>
        <dbReference type="ARBA" id="ARBA00022435"/>
    </source>
</evidence>
<protein>
    <recommendedName>
        <fullName evidence="11">Isocitrate dehydrogenase kinase/phosphatase</fullName>
        <shortName evidence="11">IDH kinase/phosphatase</shortName>
        <shortName evidence="11">IDHK/P</shortName>
        <ecNumber evidence="11">2.7.11.5</ecNumber>
        <ecNumber evidence="11">3.1.3.-</ecNumber>
    </recommendedName>
</protein>
<dbReference type="EC" id="3.1.3.-" evidence="11"/>
<evidence type="ECO:0000256" key="2">
    <source>
        <dbReference type="ARBA" id="ARBA00022490"/>
    </source>
</evidence>
<comment type="catalytic activity">
    <reaction evidence="11">
        <text>L-seryl-[isocitrate dehydrogenase] + ATP = O-phospho-L-seryl-[isocitrate dehydrogenase] + ADP + H(+)</text>
        <dbReference type="Rhea" id="RHEA:43540"/>
        <dbReference type="Rhea" id="RHEA-COMP:10605"/>
        <dbReference type="Rhea" id="RHEA-COMP:10606"/>
        <dbReference type="ChEBI" id="CHEBI:15378"/>
        <dbReference type="ChEBI" id="CHEBI:29999"/>
        <dbReference type="ChEBI" id="CHEBI:30616"/>
        <dbReference type="ChEBI" id="CHEBI:83421"/>
        <dbReference type="ChEBI" id="CHEBI:456216"/>
        <dbReference type="EC" id="2.7.11.5"/>
    </reaction>
</comment>
<feature type="binding site" evidence="11">
    <location>
        <position position="335"/>
    </location>
    <ligand>
        <name>ATP</name>
        <dbReference type="ChEBI" id="CHEBI:30616"/>
    </ligand>
</feature>
<feature type="domain" description="Isocitrate dehydrogenase kinase/phosphatase (AceK) kinase" evidence="12">
    <location>
        <begin position="309"/>
        <end position="559"/>
    </location>
</feature>
<keyword evidence="8 11" id="KW-0378">Hydrolase</keyword>
<keyword evidence="9 11" id="KW-0067">ATP-binding</keyword>
<keyword evidence="4 11" id="KW-0816">Tricarboxylic acid cycle</keyword>
<proteinExistence type="inferred from homology"/>
<dbReference type="GO" id="GO:0004674">
    <property type="term" value="F:protein serine/threonine kinase activity"/>
    <property type="evidence" value="ECO:0007669"/>
    <property type="project" value="UniProtKB-KW"/>
</dbReference>
<evidence type="ECO:0000256" key="4">
    <source>
        <dbReference type="ARBA" id="ARBA00022532"/>
    </source>
</evidence>
<dbReference type="InterPro" id="IPR046855">
    <property type="entry name" value="AceK_kinase"/>
</dbReference>
<dbReference type="GO" id="GO:0006006">
    <property type="term" value="P:glucose metabolic process"/>
    <property type="evidence" value="ECO:0007669"/>
    <property type="project" value="InterPro"/>
</dbReference>
<evidence type="ECO:0000256" key="7">
    <source>
        <dbReference type="ARBA" id="ARBA00022777"/>
    </source>
</evidence>
<dbReference type="GO" id="GO:0006099">
    <property type="term" value="P:tricarboxylic acid cycle"/>
    <property type="evidence" value="ECO:0007669"/>
    <property type="project" value="UniProtKB-UniRule"/>
</dbReference>
<dbReference type="EC" id="2.7.11.5" evidence="11"/>
<feature type="domain" description="Isocitrate dehydrogenase kinase/phosphatase (AceK) regulatory" evidence="13">
    <location>
        <begin position="9"/>
        <end position="308"/>
    </location>
</feature>
<evidence type="ECO:0000259" key="13">
    <source>
        <dbReference type="Pfam" id="PF20423"/>
    </source>
</evidence>
<keyword evidence="3 11" id="KW-0723">Serine/threonine-protein kinase</keyword>
<gene>
    <name evidence="11" type="primary">aceK</name>
    <name evidence="14" type="ORF">DRW07_00350</name>
</gene>
<evidence type="ECO:0000256" key="6">
    <source>
        <dbReference type="ARBA" id="ARBA00022741"/>
    </source>
</evidence>
<comment type="caution">
    <text evidence="14">The sequence shown here is derived from an EMBL/GenBank/DDBJ whole genome shotgun (WGS) entry which is preliminary data.</text>
</comment>
<sequence length="568" mass="66258">MQKEAQRAAYLIMQGFDKSFRWFSRVTLGAQTLFEKGDWQGMQNAVRERIAIYEQSLADVVAQLFSLPPESRQSLAFWRCLKEAYLLQLNGHPQSELAETYYNSIVGRIFKHTQINDELLFLQPSMCFLPGKDRHKVVFSFDTQTTVRTLIESLFACYRFGIPYENWERDVQRLDEALRQRLSHSQLASVTDVDVLKPIFFRGKAAYIIGRIQMPDETLPFVVALQTNDCQEIYVDALLTDRRDLSVVFGFARAYFMVDAQYPAEMVAFLHELIPNKKLFELYLSIGFHKHGKTAFYRDYLQHLATSDDNFELAPGIKGLVMAVFYLPSYGVVFKVIRDKFAESKRITREHVKKCYKMVKMSDRVGRMADTHEYVNFQLPKTRVSQALLDELTSTCQSSITIDDDTITIHHLYIEKRLTPLNLFLDNEKDEDKQRAAIQDLGTCIKQIAMANIFPGDMLHKNFGITKHGRVVFYDYDEICLMHERHFRELPKDDPYAMDTLSVGPTDVFPEQFEHFILTKKVWKEMLKEEHSDLFSATYWKGLQQSIQQGANPHFCPFNPKMRFRRDE</sequence>
<keyword evidence="15" id="KW-1185">Reference proteome</keyword>
<reference evidence="14 15" key="1">
    <citation type="submission" date="2018-11" db="EMBL/GenBank/DDBJ databases">
        <authorList>
            <person name="Ye M.-Q."/>
            <person name="Du Z.-J."/>
        </authorList>
    </citation>
    <scope>NUCLEOTIDE SEQUENCE [LARGE SCALE GENOMIC DNA]</scope>
    <source>
        <strain evidence="14 15">U0105</strain>
    </source>
</reference>
<dbReference type="InterPro" id="IPR046854">
    <property type="entry name" value="AceK_regulatory"/>
</dbReference>
<dbReference type="EMBL" id="RPOK01000001">
    <property type="protein sequence ID" value="RPJ67898.1"/>
    <property type="molecule type" value="Genomic_DNA"/>
</dbReference>
<dbReference type="PANTHER" id="PTHR39559:SF1">
    <property type="entry name" value="ISOCITRATE DEHYDROGENASE KINASE_PHOSPHATASE"/>
    <property type="match status" value="1"/>
</dbReference>
<evidence type="ECO:0000256" key="11">
    <source>
        <dbReference type="HAMAP-Rule" id="MF_00747"/>
    </source>
</evidence>
<dbReference type="InterPro" id="IPR010452">
    <property type="entry name" value="Isocitrate_DH_AceK"/>
</dbReference>
<dbReference type="PIRSF" id="PIRSF000719">
    <property type="entry name" value="AceK"/>
    <property type="match status" value="1"/>
</dbReference>
<accession>A0A3N5ZD67</accession>
<dbReference type="HAMAP" id="MF_00747">
    <property type="entry name" value="AceK"/>
    <property type="match status" value="1"/>
</dbReference>
<evidence type="ECO:0000313" key="15">
    <source>
        <dbReference type="Proteomes" id="UP000275281"/>
    </source>
</evidence>
<comment type="subcellular location">
    <subcellularLocation>
        <location evidence="11">Cytoplasm</location>
    </subcellularLocation>
</comment>
<feature type="active site" evidence="11">
    <location>
        <position position="370"/>
    </location>
</feature>
<dbReference type="RefSeq" id="WP_124025901.1">
    <property type="nucleotide sequence ID" value="NZ_JBHRSN010000005.1"/>
</dbReference>
<dbReference type="GO" id="GO:0004721">
    <property type="term" value="F:phosphoprotein phosphatase activity"/>
    <property type="evidence" value="ECO:0007669"/>
    <property type="project" value="UniProtKB-KW"/>
</dbReference>
<dbReference type="PANTHER" id="PTHR39559">
    <property type="match status" value="1"/>
</dbReference>
<keyword evidence="1 11" id="KW-0329">Glyoxylate bypass</keyword>
<evidence type="ECO:0000256" key="8">
    <source>
        <dbReference type="ARBA" id="ARBA00022801"/>
    </source>
</evidence>
<dbReference type="AlphaFoldDB" id="A0A3N5ZD67"/>
<keyword evidence="7 11" id="KW-0418">Kinase</keyword>
<name>A0A3N5ZD67_9ALTE</name>
<dbReference type="GO" id="GO:0005524">
    <property type="term" value="F:ATP binding"/>
    <property type="evidence" value="ECO:0007669"/>
    <property type="project" value="UniProtKB-UniRule"/>
</dbReference>
<dbReference type="Pfam" id="PF06315">
    <property type="entry name" value="AceK_kinase"/>
    <property type="match status" value="1"/>
</dbReference>
<keyword evidence="2 11" id="KW-0963">Cytoplasm</keyword>
<dbReference type="GO" id="GO:0006097">
    <property type="term" value="P:glyoxylate cycle"/>
    <property type="evidence" value="ECO:0007669"/>
    <property type="project" value="UniProtKB-UniRule"/>
</dbReference>
<evidence type="ECO:0000313" key="14">
    <source>
        <dbReference type="EMBL" id="RPJ67898.1"/>
    </source>
</evidence>
<evidence type="ECO:0000256" key="10">
    <source>
        <dbReference type="ARBA" id="ARBA00022912"/>
    </source>
</evidence>
<dbReference type="OrthoDB" id="5287793at2"/>
<comment type="similarity">
    <text evidence="11">Belongs to the AceK family.</text>
</comment>
<dbReference type="GO" id="GO:0005737">
    <property type="term" value="C:cytoplasm"/>
    <property type="evidence" value="ECO:0007669"/>
    <property type="project" value="UniProtKB-SubCell"/>
</dbReference>
<keyword evidence="10 11" id="KW-0904">Protein phosphatase</keyword>
<feature type="binding site" evidence="11">
    <location>
        <begin position="314"/>
        <end position="320"/>
    </location>
    <ligand>
        <name>ATP</name>
        <dbReference type="ChEBI" id="CHEBI:30616"/>
    </ligand>
</feature>
<dbReference type="GO" id="GO:0016208">
    <property type="term" value="F:AMP binding"/>
    <property type="evidence" value="ECO:0007669"/>
    <property type="project" value="TreeGrafter"/>
</dbReference>
<comment type="function">
    <text evidence="11">Bifunctional enzyme which can phosphorylate or dephosphorylate isocitrate dehydrogenase (IDH) on a specific serine residue. This is a regulatory mechanism which enables bacteria to bypass the Krebs cycle via the glyoxylate shunt in response to the source of carbon. When bacteria are grown on glucose, IDH is fully active and unphosphorylated, but when grown on acetate or ethanol, the activity of IDH declines drastically concomitant with its phosphorylation.</text>
</comment>
<evidence type="ECO:0000256" key="9">
    <source>
        <dbReference type="ARBA" id="ARBA00022840"/>
    </source>
</evidence>
<keyword evidence="6 11" id="KW-0547">Nucleotide-binding</keyword>
<dbReference type="Pfam" id="PF20423">
    <property type="entry name" value="AceK_regulatory"/>
    <property type="match status" value="1"/>
</dbReference>
<dbReference type="Proteomes" id="UP000275281">
    <property type="component" value="Unassembled WGS sequence"/>
</dbReference>
<dbReference type="NCBIfam" id="NF002804">
    <property type="entry name" value="PRK02946.1"/>
    <property type="match status" value="1"/>
</dbReference>
<evidence type="ECO:0000256" key="5">
    <source>
        <dbReference type="ARBA" id="ARBA00022679"/>
    </source>
</evidence>